<keyword evidence="3" id="KW-1185">Reference proteome</keyword>
<dbReference type="InterPro" id="IPR017938">
    <property type="entry name" value="Riboflavin_synthase-like_b-brl"/>
</dbReference>
<dbReference type="PANTHER" id="PTHR42815:SF2">
    <property type="entry name" value="FAD-BINDING, PUTATIVE (AFU_ORTHOLOGUE AFUA_6G07600)-RELATED"/>
    <property type="match status" value="1"/>
</dbReference>
<dbReference type="EMBL" id="ML978196">
    <property type="protein sequence ID" value="KAF2029797.1"/>
    <property type="molecule type" value="Genomic_DNA"/>
</dbReference>
<dbReference type="PANTHER" id="PTHR42815">
    <property type="entry name" value="FAD-BINDING, PUTATIVE (AFU_ORTHOLOGUE AFUA_6G07600)-RELATED"/>
    <property type="match status" value="1"/>
</dbReference>
<dbReference type="InterPro" id="IPR012349">
    <property type="entry name" value="Split_barrel_FMN-bd"/>
</dbReference>
<feature type="domain" description="FAD-binding FR-type" evidence="1">
    <location>
        <begin position="349"/>
        <end position="469"/>
    </location>
</feature>
<gene>
    <name evidence="2" type="ORF">EK21DRAFT_66802</name>
</gene>
<accession>A0A9P4HAD0</accession>
<dbReference type="AlphaFoldDB" id="A0A9P4HAD0"/>
<name>A0A9P4HAD0_9PLEO</name>
<dbReference type="Gene3D" id="2.30.110.10">
    <property type="entry name" value="Electron Transport, Fmn-binding Protein, Chain A"/>
    <property type="match status" value="1"/>
</dbReference>
<dbReference type="GO" id="GO:0016491">
    <property type="term" value="F:oxidoreductase activity"/>
    <property type="evidence" value="ECO:0007669"/>
    <property type="project" value="InterPro"/>
</dbReference>
<comment type="caution">
    <text evidence="2">The sequence shown here is derived from an EMBL/GenBank/DDBJ whole genome shotgun (WGS) entry which is preliminary data.</text>
</comment>
<sequence length="604" mass="65575">MAFSMAMPWNDGESRMHTLLKVPPQDNPTSTMLTPQASFMLQRGSLLALGTLDSQDRPWTTLWGGSPGFSEPLGGGFIGTRTVVDGQNDPVVAALVGEAKDGEMVQPEGGKLLAGLAIELMTRKRVKIAGRMVAGTVREAQVELEGTKVGGAATKQDQVQLVTKVDQSLGNCPKYLNQYELSPALVQASSVSTASTLPDKGRALVSKADMFFLSTSAGKDMDVNHRGGPPGFVRISAPNQIVYPEYSGNRLYQSLGNLLLNPKIGITFPDYASGDVLYMTGTTEVLVGADAATILPGSNLAVRIIVDEARFVERGLPFRGTKKDPSPYNPRARPLTAEGNIKSGVSATSDALTAHLVQKSLITPSIARFTFSVQAGIRYAAGQWIALDFKHDLDIGYEHMRDEDPLSLNDDFVRTFTISSTPSSDHGLEKEFDITIRKVGPVTNYLFQQNDRVGIEVPILGVGGDFKVLQEDNMATPFVAGGVGITPLLGCLKTLDLSRSQFKLLWTIKSADIDLVVDAFKQHPQLVRASEVFLTSSATTTEGYDADIARLSSQGLKLHKRRLSRDDLDKISAQTWYICAGKPLRKEVLSWLNGKKVVFEDFDY</sequence>
<dbReference type="Gene3D" id="2.40.30.10">
    <property type="entry name" value="Translation factors"/>
    <property type="match status" value="1"/>
</dbReference>
<dbReference type="InterPro" id="IPR039261">
    <property type="entry name" value="FNR_nucleotide-bd"/>
</dbReference>
<evidence type="ECO:0000259" key="1">
    <source>
        <dbReference type="PROSITE" id="PS51384"/>
    </source>
</evidence>
<reference evidence="2" key="1">
    <citation type="journal article" date="2020" name="Stud. Mycol.">
        <title>101 Dothideomycetes genomes: a test case for predicting lifestyles and emergence of pathogens.</title>
        <authorList>
            <person name="Haridas S."/>
            <person name="Albert R."/>
            <person name="Binder M."/>
            <person name="Bloem J."/>
            <person name="Labutti K."/>
            <person name="Salamov A."/>
            <person name="Andreopoulos B."/>
            <person name="Baker S."/>
            <person name="Barry K."/>
            <person name="Bills G."/>
            <person name="Bluhm B."/>
            <person name="Cannon C."/>
            <person name="Castanera R."/>
            <person name="Culley D."/>
            <person name="Daum C."/>
            <person name="Ezra D."/>
            <person name="Gonzalez J."/>
            <person name="Henrissat B."/>
            <person name="Kuo A."/>
            <person name="Liang C."/>
            <person name="Lipzen A."/>
            <person name="Lutzoni F."/>
            <person name="Magnuson J."/>
            <person name="Mondo S."/>
            <person name="Nolan M."/>
            <person name="Ohm R."/>
            <person name="Pangilinan J."/>
            <person name="Park H.-J."/>
            <person name="Ramirez L."/>
            <person name="Alfaro M."/>
            <person name="Sun H."/>
            <person name="Tritt A."/>
            <person name="Yoshinaga Y."/>
            <person name="Zwiers L.-H."/>
            <person name="Turgeon B."/>
            <person name="Goodwin S."/>
            <person name="Spatafora J."/>
            <person name="Crous P."/>
            <person name="Grigoriev I."/>
        </authorList>
    </citation>
    <scope>NUCLEOTIDE SEQUENCE</scope>
    <source>
        <strain evidence="2">CBS 110217</strain>
    </source>
</reference>
<dbReference type="InterPro" id="IPR017927">
    <property type="entry name" value="FAD-bd_FR_type"/>
</dbReference>
<dbReference type="OrthoDB" id="436496at2759"/>
<evidence type="ECO:0000313" key="2">
    <source>
        <dbReference type="EMBL" id="KAF2029797.1"/>
    </source>
</evidence>
<protein>
    <recommendedName>
        <fullName evidence="1">FAD-binding FR-type domain-containing protein</fullName>
    </recommendedName>
</protein>
<dbReference type="Proteomes" id="UP000799777">
    <property type="component" value="Unassembled WGS sequence"/>
</dbReference>
<dbReference type="Gene3D" id="3.40.50.80">
    <property type="entry name" value="Nucleotide-binding domain of ferredoxin-NADP reductase (FNR) module"/>
    <property type="match status" value="1"/>
</dbReference>
<proteinExistence type="predicted"/>
<organism evidence="2 3">
    <name type="scientific">Setomelanomma holmii</name>
    <dbReference type="NCBI Taxonomy" id="210430"/>
    <lineage>
        <taxon>Eukaryota</taxon>
        <taxon>Fungi</taxon>
        <taxon>Dikarya</taxon>
        <taxon>Ascomycota</taxon>
        <taxon>Pezizomycotina</taxon>
        <taxon>Dothideomycetes</taxon>
        <taxon>Pleosporomycetidae</taxon>
        <taxon>Pleosporales</taxon>
        <taxon>Pleosporineae</taxon>
        <taxon>Phaeosphaeriaceae</taxon>
        <taxon>Setomelanomma</taxon>
    </lineage>
</organism>
<dbReference type="SUPFAM" id="SSF50475">
    <property type="entry name" value="FMN-binding split barrel"/>
    <property type="match status" value="1"/>
</dbReference>
<evidence type="ECO:0000313" key="3">
    <source>
        <dbReference type="Proteomes" id="UP000799777"/>
    </source>
</evidence>
<dbReference type="SUPFAM" id="SSF52343">
    <property type="entry name" value="Ferredoxin reductase-like, C-terminal NADP-linked domain"/>
    <property type="match status" value="1"/>
</dbReference>
<dbReference type="PROSITE" id="PS51384">
    <property type="entry name" value="FAD_FR"/>
    <property type="match status" value="1"/>
</dbReference>
<dbReference type="SUPFAM" id="SSF63380">
    <property type="entry name" value="Riboflavin synthase domain-like"/>
    <property type="match status" value="1"/>
</dbReference>